<evidence type="ECO:0000259" key="11">
    <source>
        <dbReference type="PROSITE" id="PS50222"/>
    </source>
</evidence>
<dbReference type="Proteomes" id="UP000187209">
    <property type="component" value="Unassembled WGS sequence"/>
</dbReference>
<dbReference type="PROSITE" id="PS00018">
    <property type="entry name" value="EF_HAND_1"/>
    <property type="match status" value="3"/>
</dbReference>
<dbReference type="Pfam" id="PF13499">
    <property type="entry name" value="EF-hand_7"/>
    <property type="match status" value="2"/>
</dbReference>
<evidence type="ECO:0008006" key="14">
    <source>
        <dbReference type="Google" id="ProtNLM"/>
    </source>
</evidence>
<dbReference type="GO" id="GO:0005509">
    <property type="term" value="F:calcium ion binding"/>
    <property type="evidence" value="ECO:0007669"/>
    <property type="project" value="InterPro"/>
</dbReference>
<protein>
    <recommendedName>
        <fullName evidence="14">Aurora kinase</fullName>
    </recommendedName>
</protein>
<keyword evidence="6" id="KW-0418">Kinase</keyword>
<feature type="domain" description="Protein kinase" evidence="10">
    <location>
        <begin position="39"/>
        <end position="295"/>
    </location>
</feature>
<evidence type="ECO:0000256" key="6">
    <source>
        <dbReference type="ARBA" id="ARBA00022777"/>
    </source>
</evidence>
<dbReference type="Gene3D" id="1.10.238.10">
    <property type="entry name" value="EF-hand"/>
    <property type="match status" value="2"/>
</dbReference>
<keyword evidence="4" id="KW-0808">Transferase</keyword>
<reference evidence="12 13" key="1">
    <citation type="submission" date="2016-11" db="EMBL/GenBank/DDBJ databases">
        <title>The macronuclear genome of Stentor coeruleus: a giant cell with tiny introns.</title>
        <authorList>
            <person name="Slabodnick M."/>
            <person name="Ruby J.G."/>
            <person name="Reiff S.B."/>
            <person name="Swart E.C."/>
            <person name="Gosai S."/>
            <person name="Prabakaran S."/>
            <person name="Witkowska E."/>
            <person name="Larue G.E."/>
            <person name="Fisher S."/>
            <person name="Freeman R.M."/>
            <person name="Gunawardena J."/>
            <person name="Chu W."/>
            <person name="Stover N.A."/>
            <person name="Gregory B.D."/>
            <person name="Nowacki M."/>
            <person name="Derisi J."/>
            <person name="Roy S.W."/>
            <person name="Marshall W.F."/>
            <person name="Sood P."/>
        </authorList>
    </citation>
    <scope>NUCLEOTIDE SEQUENCE [LARGE SCALE GENOMIC DNA]</scope>
    <source>
        <strain evidence="12">WM001</strain>
    </source>
</reference>
<comment type="caution">
    <text evidence="12">The sequence shown here is derived from an EMBL/GenBank/DDBJ whole genome shotgun (WGS) entry which is preliminary data.</text>
</comment>
<dbReference type="InterPro" id="IPR011009">
    <property type="entry name" value="Kinase-like_dom_sf"/>
</dbReference>
<dbReference type="EMBL" id="MPUH01001376">
    <property type="protein sequence ID" value="OMJ68149.1"/>
    <property type="molecule type" value="Genomic_DNA"/>
</dbReference>
<dbReference type="SUPFAM" id="SSF56112">
    <property type="entry name" value="Protein kinase-like (PK-like)"/>
    <property type="match status" value="1"/>
</dbReference>
<feature type="domain" description="EF-hand" evidence="11">
    <location>
        <begin position="377"/>
        <end position="411"/>
    </location>
</feature>
<dbReference type="SMART" id="SM00219">
    <property type="entry name" value="TyrKc"/>
    <property type="match status" value="1"/>
</dbReference>
<evidence type="ECO:0000256" key="4">
    <source>
        <dbReference type="ARBA" id="ARBA00022679"/>
    </source>
</evidence>
<comment type="similarity">
    <text evidence="9">Belongs to the protein kinase superfamily. Ser/Thr protein kinase family. CDPK subfamily.</text>
</comment>
<dbReference type="AlphaFoldDB" id="A0A1R2AUE5"/>
<sequence length="483" mass="54664">MGTICGKSEKQEKSNKSGDFSINKRDMIRIKITNIREDYSIGDKIGNEKFAVLHKCKNKQTGSRCIAKIFSVAGVEPKVLEAFIKEAELLREADHPNIIKVLDIYKDSVNAYIITEHCKGGELLERIKEEGNLSENKVASYMKQIISAVAYLHSKKIIHRDLRLENLMFLSKDKDSCLKITEFGSCKHFEKNLRVLEKVGNPYFMSPEVILGNFDSKCDVWSLGVMIYVLLSGSQPFDGSTEDQIMQSVLNSELLFEGKKWRKISEEAKSLIRSLLNRNPKDRPTARQILNSPWIKQRADGNAPDNEIISSTLSNLNQFDSQSKLQRATLAFIVSQVMSSDEVGNLRNVFKEIDTNGDGLLSKKEIRKALESSTGFSDQDIDTLIAKVDLDQNGKVNYSEFLTATIDWSKEMSRERLEIAFKALDADHSGKISKEELMIAFGGSHMSSKIFKEMIDEADLDGDGEIDLEEFCTYMENFKKRTN</sequence>
<comment type="cofactor">
    <cofactor evidence="1">
        <name>Mg(2+)</name>
        <dbReference type="ChEBI" id="CHEBI:18420"/>
    </cofactor>
</comment>
<dbReference type="InterPro" id="IPR008266">
    <property type="entry name" value="Tyr_kinase_AS"/>
</dbReference>
<keyword evidence="3" id="KW-0723">Serine/threonine-protein kinase</keyword>
<dbReference type="Pfam" id="PF00069">
    <property type="entry name" value="Pkinase"/>
    <property type="match status" value="1"/>
</dbReference>
<feature type="domain" description="EF-hand" evidence="11">
    <location>
        <begin position="412"/>
        <end position="445"/>
    </location>
</feature>
<dbReference type="PROSITE" id="PS50222">
    <property type="entry name" value="EF_HAND_2"/>
    <property type="match status" value="4"/>
</dbReference>
<dbReference type="InterPro" id="IPR002048">
    <property type="entry name" value="EF_hand_dom"/>
</dbReference>
<evidence type="ECO:0000313" key="13">
    <source>
        <dbReference type="Proteomes" id="UP000187209"/>
    </source>
</evidence>
<dbReference type="GO" id="GO:0004713">
    <property type="term" value="F:protein tyrosine kinase activity"/>
    <property type="evidence" value="ECO:0007669"/>
    <property type="project" value="InterPro"/>
</dbReference>
<dbReference type="InterPro" id="IPR020635">
    <property type="entry name" value="Tyr_kinase_cat_dom"/>
</dbReference>
<dbReference type="InterPro" id="IPR018247">
    <property type="entry name" value="EF_Hand_1_Ca_BS"/>
</dbReference>
<feature type="domain" description="EF-hand" evidence="11">
    <location>
        <begin position="446"/>
        <end position="481"/>
    </location>
</feature>
<evidence type="ECO:0000313" key="12">
    <source>
        <dbReference type="EMBL" id="OMJ68149.1"/>
    </source>
</evidence>
<feature type="domain" description="EF-hand" evidence="11">
    <location>
        <begin position="341"/>
        <end position="376"/>
    </location>
</feature>
<keyword evidence="7" id="KW-0106">Calcium</keyword>
<dbReference type="PROSITE" id="PS50011">
    <property type="entry name" value="PROTEIN_KINASE_DOM"/>
    <property type="match status" value="1"/>
</dbReference>
<evidence type="ECO:0000256" key="7">
    <source>
        <dbReference type="ARBA" id="ARBA00022837"/>
    </source>
</evidence>
<dbReference type="InterPro" id="IPR000719">
    <property type="entry name" value="Prot_kinase_dom"/>
</dbReference>
<evidence type="ECO:0000256" key="1">
    <source>
        <dbReference type="ARBA" id="ARBA00001946"/>
    </source>
</evidence>
<dbReference type="FunFam" id="1.10.238.10:FF:000001">
    <property type="entry name" value="Calmodulin 1"/>
    <property type="match status" value="1"/>
</dbReference>
<evidence type="ECO:0000256" key="3">
    <source>
        <dbReference type="ARBA" id="ARBA00022527"/>
    </source>
</evidence>
<evidence type="ECO:0000256" key="9">
    <source>
        <dbReference type="ARBA" id="ARBA00024334"/>
    </source>
</evidence>
<dbReference type="Gene3D" id="3.30.200.20">
    <property type="entry name" value="Phosphorylase Kinase, domain 1"/>
    <property type="match status" value="1"/>
</dbReference>
<dbReference type="PROSITE" id="PS00109">
    <property type="entry name" value="PROTEIN_KINASE_TYR"/>
    <property type="match status" value="1"/>
</dbReference>
<dbReference type="GO" id="GO:0004674">
    <property type="term" value="F:protein serine/threonine kinase activity"/>
    <property type="evidence" value="ECO:0007669"/>
    <property type="project" value="UniProtKB-KW"/>
</dbReference>
<dbReference type="InterPro" id="IPR050205">
    <property type="entry name" value="CDPK_Ser/Thr_kinases"/>
</dbReference>
<gene>
    <name evidence="12" type="ORF">SteCoe_34487</name>
</gene>
<proteinExistence type="inferred from homology"/>
<comment type="subunit">
    <text evidence="2">Monomer.</text>
</comment>
<dbReference type="Gene3D" id="1.10.510.10">
    <property type="entry name" value="Transferase(Phosphotransferase) domain 1"/>
    <property type="match status" value="1"/>
</dbReference>
<keyword evidence="5" id="KW-0547">Nucleotide-binding</keyword>
<dbReference type="OrthoDB" id="40902at2759"/>
<dbReference type="FunFam" id="1.10.510.10:FF:000571">
    <property type="entry name" value="Maternal embryonic leucine zipper kinase"/>
    <property type="match status" value="1"/>
</dbReference>
<evidence type="ECO:0000256" key="2">
    <source>
        <dbReference type="ARBA" id="ARBA00011245"/>
    </source>
</evidence>
<dbReference type="CDD" id="cd05117">
    <property type="entry name" value="STKc_CAMK"/>
    <property type="match status" value="1"/>
</dbReference>
<name>A0A1R2AUE5_9CILI</name>
<dbReference type="InterPro" id="IPR011992">
    <property type="entry name" value="EF-hand-dom_pair"/>
</dbReference>
<evidence type="ECO:0000259" key="10">
    <source>
        <dbReference type="PROSITE" id="PS50011"/>
    </source>
</evidence>
<accession>A0A1R2AUE5</accession>
<dbReference type="GO" id="GO:0005524">
    <property type="term" value="F:ATP binding"/>
    <property type="evidence" value="ECO:0007669"/>
    <property type="project" value="UniProtKB-KW"/>
</dbReference>
<keyword evidence="8" id="KW-0067">ATP-binding</keyword>
<organism evidence="12 13">
    <name type="scientific">Stentor coeruleus</name>
    <dbReference type="NCBI Taxonomy" id="5963"/>
    <lineage>
        <taxon>Eukaryota</taxon>
        <taxon>Sar</taxon>
        <taxon>Alveolata</taxon>
        <taxon>Ciliophora</taxon>
        <taxon>Postciliodesmatophora</taxon>
        <taxon>Heterotrichea</taxon>
        <taxon>Heterotrichida</taxon>
        <taxon>Stentoridae</taxon>
        <taxon>Stentor</taxon>
    </lineage>
</organism>
<dbReference type="PANTHER" id="PTHR24349">
    <property type="entry name" value="SERINE/THREONINE-PROTEIN KINASE"/>
    <property type="match status" value="1"/>
</dbReference>
<dbReference type="CDD" id="cd00051">
    <property type="entry name" value="EFh"/>
    <property type="match status" value="2"/>
</dbReference>
<dbReference type="SMART" id="SM00054">
    <property type="entry name" value="EFh"/>
    <property type="match status" value="4"/>
</dbReference>
<keyword evidence="13" id="KW-1185">Reference proteome</keyword>
<dbReference type="SUPFAM" id="SSF47473">
    <property type="entry name" value="EF-hand"/>
    <property type="match status" value="1"/>
</dbReference>
<evidence type="ECO:0000256" key="5">
    <source>
        <dbReference type="ARBA" id="ARBA00022741"/>
    </source>
</evidence>
<evidence type="ECO:0000256" key="8">
    <source>
        <dbReference type="ARBA" id="ARBA00022840"/>
    </source>
</evidence>